<dbReference type="Proteomes" id="UP000195442">
    <property type="component" value="Unassembled WGS sequence"/>
</dbReference>
<organism evidence="1 2">
    <name type="scientific">Crenothrix polyspora</name>
    <dbReference type="NCBI Taxonomy" id="360316"/>
    <lineage>
        <taxon>Bacteria</taxon>
        <taxon>Pseudomonadati</taxon>
        <taxon>Pseudomonadota</taxon>
        <taxon>Gammaproteobacteria</taxon>
        <taxon>Methylococcales</taxon>
        <taxon>Crenotrichaceae</taxon>
        <taxon>Crenothrix</taxon>
    </lineage>
</organism>
<protein>
    <submittedName>
        <fullName evidence="1">Uncharacterized protein</fullName>
    </submittedName>
</protein>
<dbReference type="AlphaFoldDB" id="A0A1R4H9J9"/>
<name>A0A1R4H9J9_9GAMM</name>
<dbReference type="EMBL" id="FUKJ01000223">
    <property type="protein sequence ID" value="SJM92915.1"/>
    <property type="molecule type" value="Genomic_DNA"/>
</dbReference>
<evidence type="ECO:0000313" key="2">
    <source>
        <dbReference type="Proteomes" id="UP000195442"/>
    </source>
</evidence>
<evidence type="ECO:0000313" key="1">
    <source>
        <dbReference type="EMBL" id="SJM92915.1"/>
    </source>
</evidence>
<proteinExistence type="predicted"/>
<reference evidence="2" key="1">
    <citation type="submission" date="2017-02" db="EMBL/GenBank/DDBJ databases">
        <authorList>
            <person name="Daims H."/>
        </authorList>
    </citation>
    <scope>NUCLEOTIDE SEQUENCE [LARGE SCALE GENOMIC DNA]</scope>
</reference>
<gene>
    <name evidence="1" type="ORF">CRENPOLYSF2_30004</name>
</gene>
<keyword evidence="2" id="KW-1185">Reference proteome</keyword>
<sequence length="73" mass="7832">MCLSCLTCSAGYLTRICKGVSQKIKGYTLKYGTKALSRVPKGHKGEGWVRGEVLNHPHPSLLPQGEGAIPVPL</sequence>
<accession>A0A1R4H9J9</accession>